<keyword evidence="2" id="KW-1185">Reference proteome</keyword>
<evidence type="ECO:0000313" key="2">
    <source>
        <dbReference type="Proteomes" id="UP001385951"/>
    </source>
</evidence>
<accession>A0AAW0G8X3</accession>
<organism evidence="1 2">
    <name type="scientific">Cerrena zonata</name>
    <dbReference type="NCBI Taxonomy" id="2478898"/>
    <lineage>
        <taxon>Eukaryota</taxon>
        <taxon>Fungi</taxon>
        <taxon>Dikarya</taxon>
        <taxon>Basidiomycota</taxon>
        <taxon>Agaricomycotina</taxon>
        <taxon>Agaricomycetes</taxon>
        <taxon>Polyporales</taxon>
        <taxon>Cerrenaceae</taxon>
        <taxon>Cerrena</taxon>
    </lineage>
</organism>
<gene>
    <name evidence="1" type="ORF">QCA50_007573</name>
</gene>
<sequence length="123" mass="13487">MGNASLHVHPTLSVLPDLAFRVIQIAHLVLDLHSTNVPAALPVVLFSPAADAFLPAASHSFSIRHHPPVSLVTRAVRAALDLVQTIVWRVLAQARSYEVVLVYLAHVPPPQASFQDWVYAFRT</sequence>
<reference evidence="1 2" key="1">
    <citation type="submission" date="2022-09" db="EMBL/GenBank/DDBJ databases">
        <authorList>
            <person name="Palmer J.M."/>
        </authorList>
    </citation>
    <scope>NUCLEOTIDE SEQUENCE [LARGE SCALE GENOMIC DNA]</scope>
    <source>
        <strain evidence="1 2">DSM 7382</strain>
    </source>
</reference>
<protein>
    <submittedName>
        <fullName evidence="1">Uncharacterized protein</fullName>
    </submittedName>
</protein>
<proteinExistence type="predicted"/>
<comment type="caution">
    <text evidence="1">The sequence shown here is derived from an EMBL/GenBank/DDBJ whole genome shotgun (WGS) entry which is preliminary data.</text>
</comment>
<dbReference type="AlphaFoldDB" id="A0AAW0G8X3"/>
<name>A0AAW0G8X3_9APHY</name>
<dbReference type="EMBL" id="JASBNA010000009">
    <property type="protein sequence ID" value="KAK7688882.1"/>
    <property type="molecule type" value="Genomic_DNA"/>
</dbReference>
<evidence type="ECO:0000313" key="1">
    <source>
        <dbReference type="EMBL" id="KAK7688882.1"/>
    </source>
</evidence>
<dbReference type="Proteomes" id="UP001385951">
    <property type="component" value="Unassembled WGS sequence"/>
</dbReference>